<comment type="pathway">
    <text evidence="13">Phospholipid metabolism.</text>
</comment>
<dbReference type="SUPFAM" id="SSF47473">
    <property type="entry name" value="EF-hand"/>
    <property type="match status" value="1"/>
</dbReference>
<dbReference type="Proteomes" id="UP000694620">
    <property type="component" value="Chromosome 2"/>
</dbReference>
<keyword evidence="11" id="KW-1208">Phospholipid metabolism</keyword>
<keyword evidence="12" id="KW-0012">Acyltransferase</keyword>
<dbReference type="PANTHER" id="PTHR23063">
    <property type="entry name" value="PHOSPHOLIPID ACYLTRANSFERASE"/>
    <property type="match status" value="1"/>
</dbReference>
<feature type="domain" description="EF-hand" evidence="16">
    <location>
        <begin position="395"/>
        <end position="430"/>
    </location>
</feature>
<keyword evidence="6 15" id="KW-0812">Transmembrane</keyword>
<dbReference type="Pfam" id="PF01553">
    <property type="entry name" value="Acyltransferase"/>
    <property type="match status" value="1"/>
</dbReference>
<dbReference type="AlphaFoldDB" id="A0A8C4RW11"/>
<dbReference type="GO" id="GO:0047184">
    <property type="term" value="F:1-acylglycerophosphocholine O-acyltransferase activity"/>
    <property type="evidence" value="ECO:0007669"/>
    <property type="project" value="TreeGrafter"/>
</dbReference>
<keyword evidence="7 15" id="KW-1133">Transmembrane helix</keyword>
<dbReference type="SMART" id="SM00563">
    <property type="entry name" value="PlsC"/>
    <property type="match status" value="1"/>
</dbReference>
<reference evidence="17" key="2">
    <citation type="submission" date="2025-08" db="UniProtKB">
        <authorList>
            <consortium name="Ensembl"/>
        </authorList>
    </citation>
    <scope>IDENTIFICATION</scope>
</reference>
<name>A0A8C4RW11_ERPCA</name>
<keyword evidence="9 15" id="KW-0472">Membrane</keyword>
<keyword evidence="4" id="KW-0444">Lipid biosynthesis</keyword>
<organism evidence="17 18">
    <name type="scientific">Erpetoichthys calabaricus</name>
    <name type="common">Rope fish</name>
    <name type="synonym">Calamoichthys calabaricus</name>
    <dbReference type="NCBI Taxonomy" id="27687"/>
    <lineage>
        <taxon>Eukaryota</taxon>
        <taxon>Metazoa</taxon>
        <taxon>Chordata</taxon>
        <taxon>Craniata</taxon>
        <taxon>Vertebrata</taxon>
        <taxon>Euteleostomi</taxon>
        <taxon>Actinopterygii</taxon>
        <taxon>Polypteriformes</taxon>
        <taxon>Polypteridae</taxon>
        <taxon>Erpetoichthys</taxon>
    </lineage>
</organism>
<dbReference type="InterPro" id="IPR002123">
    <property type="entry name" value="Plipid/glycerol_acylTrfase"/>
</dbReference>
<dbReference type="SUPFAM" id="SSF69593">
    <property type="entry name" value="Glycerol-3-phosphate (1)-acyltransferase"/>
    <property type="match status" value="1"/>
</dbReference>
<feature type="compositionally biased region" description="Low complexity" evidence="14">
    <location>
        <begin position="503"/>
        <end position="514"/>
    </location>
</feature>
<keyword evidence="5" id="KW-0808">Transferase</keyword>
<keyword evidence="18" id="KW-1185">Reference proteome</keyword>
<proteinExistence type="inferred from homology"/>
<reference evidence="17" key="3">
    <citation type="submission" date="2025-09" db="UniProtKB">
        <authorList>
            <consortium name="Ensembl"/>
        </authorList>
    </citation>
    <scope>IDENTIFICATION</scope>
</reference>
<comment type="pathway">
    <text evidence="2">Lipid metabolism; phospholipid metabolism.</text>
</comment>
<dbReference type="PROSITE" id="PS50222">
    <property type="entry name" value="EF_HAND_2"/>
    <property type="match status" value="1"/>
</dbReference>
<sequence>MDHDYVNPFVHYVHLSFCQKVKMVLLGLVLVPVRAVLSSIFFLLLWPFCLLRIWGLSPEQMSSPITGWRRSFTHMAVKILCRILFFFLGFIRIKVKGQRASSAEAPILVAAPHSSFMDAVVEIPCDLASVMSRSENLSIPVLGALLRFSQSIMVSRQDPESRRKGVEELKRRVCSAGRWSQILIFPEGTTTNGKSLIKFKPGAFITGVPIQPVLIRYTNKLDTVRWTWKGINCLQVLLYTLSQFYTNVEIEFLPVYYPDEDEKANPVLFASNVQRLMGKSLGVPATEFEFESKRPVFCIGKLKLPLEPKVRELESVLQFSSQGQHNLQMNLEELIEKCHKGVGPWLRMEQFSSLVNTLPENVIQQIFSIFGKGPEEHLDLRAFVVCLAVTDRRWAVDEVLELAFKLFDGGRKGYLSEDEFVSFLQSLLICPDLHSTEIFQETYKKQQSRLTLEEVKELFKSQQYRRLFTCYLRPLSTMPEKSSSSLKHMTALESDGSQTVKAVSSRGESSGGVSADKKGH</sequence>
<dbReference type="GO" id="GO:0008654">
    <property type="term" value="P:phospholipid biosynthetic process"/>
    <property type="evidence" value="ECO:0007669"/>
    <property type="project" value="UniProtKB-KW"/>
</dbReference>
<evidence type="ECO:0000256" key="11">
    <source>
        <dbReference type="ARBA" id="ARBA00023264"/>
    </source>
</evidence>
<evidence type="ECO:0000256" key="8">
    <source>
        <dbReference type="ARBA" id="ARBA00023098"/>
    </source>
</evidence>
<dbReference type="Gene3D" id="1.10.238.10">
    <property type="entry name" value="EF-hand"/>
    <property type="match status" value="1"/>
</dbReference>
<dbReference type="InterPro" id="IPR011992">
    <property type="entry name" value="EF-hand-dom_pair"/>
</dbReference>
<keyword evidence="10" id="KW-0594">Phospholipid biosynthesis</keyword>
<evidence type="ECO:0000256" key="15">
    <source>
        <dbReference type="SAM" id="Phobius"/>
    </source>
</evidence>
<dbReference type="GO" id="GO:0042171">
    <property type="term" value="F:lysophosphatidic acid acyltransferase activity"/>
    <property type="evidence" value="ECO:0007669"/>
    <property type="project" value="TreeGrafter"/>
</dbReference>
<evidence type="ECO:0000256" key="6">
    <source>
        <dbReference type="ARBA" id="ARBA00022692"/>
    </source>
</evidence>
<evidence type="ECO:0000259" key="16">
    <source>
        <dbReference type="PROSITE" id="PS50222"/>
    </source>
</evidence>
<protein>
    <submittedName>
        <fullName evidence="17">Lysophosphatidylcholine acyltransferase 4</fullName>
    </submittedName>
</protein>
<evidence type="ECO:0000313" key="18">
    <source>
        <dbReference type="Proteomes" id="UP000694620"/>
    </source>
</evidence>
<accession>A0A8C4RW11</accession>
<evidence type="ECO:0000256" key="1">
    <source>
        <dbReference type="ARBA" id="ARBA00004370"/>
    </source>
</evidence>
<comment type="similarity">
    <text evidence="3">Belongs to the 1-acyl-sn-glycerol-3-phosphate acyltransferase family.</text>
</comment>
<evidence type="ECO:0000256" key="14">
    <source>
        <dbReference type="SAM" id="MobiDB-lite"/>
    </source>
</evidence>
<dbReference type="InterPro" id="IPR002048">
    <property type="entry name" value="EF_hand_dom"/>
</dbReference>
<reference evidence="17" key="1">
    <citation type="submission" date="2021-06" db="EMBL/GenBank/DDBJ databases">
        <authorList>
            <consortium name="Wellcome Sanger Institute Data Sharing"/>
        </authorList>
    </citation>
    <scope>NUCLEOTIDE SEQUENCE [LARGE SCALE GENOMIC DNA]</scope>
</reference>
<dbReference type="PANTHER" id="PTHR23063:SF7">
    <property type="entry name" value="LYSOPHOSPHOLIPID ACYLTRANSFERASE LPCAT4"/>
    <property type="match status" value="1"/>
</dbReference>
<evidence type="ECO:0000256" key="4">
    <source>
        <dbReference type="ARBA" id="ARBA00022516"/>
    </source>
</evidence>
<dbReference type="GeneTree" id="ENSGT01030000234574"/>
<dbReference type="GO" id="GO:0005783">
    <property type="term" value="C:endoplasmic reticulum"/>
    <property type="evidence" value="ECO:0007669"/>
    <property type="project" value="TreeGrafter"/>
</dbReference>
<gene>
    <name evidence="17" type="primary">LPCAT4</name>
</gene>
<feature type="transmembrane region" description="Helical" evidence="15">
    <location>
        <begin position="24"/>
        <end position="55"/>
    </location>
</feature>
<feature type="region of interest" description="Disordered" evidence="14">
    <location>
        <begin position="478"/>
        <end position="520"/>
    </location>
</feature>
<evidence type="ECO:0000256" key="9">
    <source>
        <dbReference type="ARBA" id="ARBA00023136"/>
    </source>
</evidence>
<evidence type="ECO:0000256" key="5">
    <source>
        <dbReference type="ARBA" id="ARBA00022679"/>
    </source>
</evidence>
<evidence type="ECO:0000256" key="2">
    <source>
        <dbReference type="ARBA" id="ARBA00005074"/>
    </source>
</evidence>
<evidence type="ECO:0000313" key="17">
    <source>
        <dbReference type="Ensembl" id="ENSECRP00000005997.1"/>
    </source>
</evidence>
<keyword evidence="8" id="KW-0443">Lipid metabolism</keyword>
<evidence type="ECO:0000256" key="10">
    <source>
        <dbReference type="ARBA" id="ARBA00023209"/>
    </source>
</evidence>
<dbReference type="GO" id="GO:0005509">
    <property type="term" value="F:calcium ion binding"/>
    <property type="evidence" value="ECO:0007669"/>
    <property type="project" value="InterPro"/>
</dbReference>
<dbReference type="GO" id="GO:0016020">
    <property type="term" value="C:membrane"/>
    <property type="evidence" value="ECO:0007669"/>
    <property type="project" value="UniProtKB-SubCell"/>
</dbReference>
<dbReference type="InterPro" id="IPR045252">
    <property type="entry name" value="LPCAT1-like"/>
</dbReference>
<comment type="subcellular location">
    <subcellularLocation>
        <location evidence="1">Membrane</location>
    </subcellularLocation>
</comment>
<dbReference type="UniPathway" id="UPA00085"/>
<evidence type="ECO:0000256" key="7">
    <source>
        <dbReference type="ARBA" id="ARBA00022989"/>
    </source>
</evidence>
<evidence type="ECO:0000256" key="12">
    <source>
        <dbReference type="ARBA" id="ARBA00023315"/>
    </source>
</evidence>
<evidence type="ECO:0000256" key="3">
    <source>
        <dbReference type="ARBA" id="ARBA00008655"/>
    </source>
</evidence>
<dbReference type="GO" id="GO:0036151">
    <property type="term" value="P:phosphatidylcholine acyl-chain remodeling"/>
    <property type="evidence" value="ECO:0007669"/>
    <property type="project" value="TreeGrafter"/>
</dbReference>
<dbReference type="CDD" id="cd07991">
    <property type="entry name" value="LPLAT_LPCAT1-like"/>
    <property type="match status" value="1"/>
</dbReference>
<dbReference type="Ensembl" id="ENSECRT00000006096.1">
    <property type="protein sequence ID" value="ENSECRP00000005997.1"/>
    <property type="gene ID" value="ENSECRG00000004006.1"/>
</dbReference>
<evidence type="ECO:0000256" key="13">
    <source>
        <dbReference type="ARBA" id="ARBA00025707"/>
    </source>
</evidence>